<reference evidence="2 3" key="1">
    <citation type="submission" date="2023-07" db="EMBL/GenBank/DDBJ databases">
        <title>Sequencing the genomes of 1000 actinobacteria strains.</title>
        <authorList>
            <person name="Klenk H.-P."/>
        </authorList>
    </citation>
    <scope>NUCLEOTIDE SEQUENCE [LARGE SCALE GENOMIC DNA]</scope>
    <source>
        <strain evidence="2 3">GD13</strain>
    </source>
</reference>
<proteinExistence type="predicted"/>
<protein>
    <recommendedName>
        <fullName evidence="4">Terminase large subunit</fullName>
    </recommendedName>
</protein>
<evidence type="ECO:0000256" key="1">
    <source>
        <dbReference type="SAM" id="MobiDB-lite"/>
    </source>
</evidence>
<dbReference type="InterPro" id="IPR027417">
    <property type="entry name" value="P-loop_NTPase"/>
</dbReference>
<evidence type="ECO:0000313" key="3">
    <source>
        <dbReference type="Proteomes" id="UP001240447"/>
    </source>
</evidence>
<feature type="compositionally biased region" description="Basic residues" evidence="1">
    <location>
        <begin position="7"/>
        <end position="16"/>
    </location>
</feature>
<sequence length="971" mass="109809">MNGPGRRERKPRPKARLQREPAKDKLVELVQDGMTISGACERIGYARKTYEQWRRDDERFRDRVDQARQLQVGKRSDEERGERLGFAEWRKKYLGITTPWHQLQWVDILEGREPRDLHPSQEYQKGRANRILLNCPPFHGKSIALTVDYSVYRLCMNPSFRILIISAGSSLANDFVYGIKQRLTSPEFLELQKAYAPDGGWEATSESWTESRIVFGTKVRAEGDGASHEKDANVLALGMRSKVYGRRADLIFVDDGVDGTNVAEYAKQMKWLRREVESRLEAGGKLVLVGTRIAPVDLYSELMKPENYANQKVPWTHLASPAILEEGSTPTEHKTLWPYADMPWVSSGEDDDTCLCENTKECSAGVEVGGHTMYPRWDGVHLEMGPRASNNNTDWALIYQQKSVAEDATFPEHAVQRCINGARYCGPLHADKVGHPYGGMHNKYVIAGLDPAVKGHAAIIVGAVDRETNKRYIMHAWNLKAPTGKQLKDKMKEVTQEFGVDEWRVEKTGLLQFFTQDAELRQWFTTRGIRFTEHLTGCVPTDVEILTRDGWKSHDRLSPGEDVLTHNGWEPVEHVNVIDAPEKVYRVDSQNLACDFTPEHRHLVRWSGNSRSEERFVSTDELKSNTAIRLALDAEDDGSERGDFAAILGWYLSEGAERKSGLYIHQSPAANPEKWAQIKGHLDSLGWRYTIHNNGAGVDSFYIPSGQDAQLREWAPGKRVDVRRIAAFTFGERDAFMNAMLLGDGCGEVFFSTDLDKIEAFEMAAILNGYTVRRFEHENGNGRFKKNKTCWGVRRKIKRYAHVAMPNRPLLELVEGEGQMWCPATPSGTWVARSKGRSFVTGNSNKWDPTFGISSFAPLFGEYDKAWDNPAGEWREITPPLIELPRPNLDGVKTLIHQLVTWTPELDPNKVPCDLVMALWFFEVGAREYLGVGKGRASNVVALGRSNRFVSPRSAKNRSVVNFADYRGGGF</sequence>
<evidence type="ECO:0008006" key="4">
    <source>
        <dbReference type="Google" id="ProtNLM"/>
    </source>
</evidence>
<name>A0ABT9NKV8_9ACTN</name>
<organism evidence="2 3">
    <name type="scientific">Nocardioides massiliensis</name>
    <dbReference type="NCBI Taxonomy" id="1325935"/>
    <lineage>
        <taxon>Bacteria</taxon>
        <taxon>Bacillati</taxon>
        <taxon>Actinomycetota</taxon>
        <taxon>Actinomycetes</taxon>
        <taxon>Propionibacteriales</taxon>
        <taxon>Nocardioidaceae</taxon>
        <taxon>Nocardioides</taxon>
    </lineage>
</organism>
<feature type="region of interest" description="Disordered" evidence="1">
    <location>
        <begin position="1"/>
        <end position="23"/>
    </location>
</feature>
<dbReference type="Gene3D" id="3.40.50.300">
    <property type="entry name" value="P-loop containing nucleotide triphosphate hydrolases"/>
    <property type="match status" value="1"/>
</dbReference>
<dbReference type="SUPFAM" id="SSF51294">
    <property type="entry name" value="Hedgehog/intein (Hint) domain"/>
    <property type="match status" value="1"/>
</dbReference>
<comment type="caution">
    <text evidence="2">The sequence shown here is derived from an EMBL/GenBank/DDBJ whole genome shotgun (WGS) entry which is preliminary data.</text>
</comment>
<gene>
    <name evidence="2" type="ORF">J2S59_000284</name>
</gene>
<dbReference type="InterPro" id="IPR036844">
    <property type="entry name" value="Hint_dom_sf"/>
</dbReference>
<dbReference type="Proteomes" id="UP001240447">
    <property type="component" value="Unassembled WGS sequence"/>
</dbReference>
<accession>A0ABT9NKV8</accession>
<keyword evidence="3" id="KW-1185">Reference proteome</keyword>
<dbReference type="RefSeq" id="WP_181641484.1">
    <property type="nucleotide sequence ID" value="NZ_CCXJ01000051.1"/>
</dbReference>
<evidence type="ECO:0000313" key="2">
    <source>
        <dbReference type="EMBL" id="MDP9820475.1"/>
    </source>
</evidence>
<dbReference type="EMBL" id="JAUSQM010000001">
    <property type="protein sequence ID" value="MDP9820475.1"/>
    <property type="molecule type" value="Genomic_DNA"/>
</dbReference>